<dbReference type="GO" id="GO:0044773">
    <property type="term" value="P:mitotic DNA damage checkpoint signaling"/>
    <property type="evidence" value="ECO:0007669"/>
    <property type="project" value="TreeGrafter"/>
</dbReference>
<feature type="compositionally biased region" description="Basic and acidic residues" evidence="1">
    <location>
        <begin position="600"/>
        <end position="620"/>
    </location>
</feature>
<dbReference type="Proteomes" id="UP000016932">
    <property type="component" value="Unassembled WGS sequence"/>
</dbReference>
<dbReference type="RefSeq" id="XP_007923127.1">
    <property type="nucleotide sequence ID" value="XM_007924936.1"/>
</dbReference>
<feature type="compositionally biased region" description="Basic and acidic residues" evidence="1">
    <location>
        <begin position="635"/>
        <end position="644"/>
    </location>
</feature>
<name>M3A382_PSEFD</name>
<evidence type="ECO:0000259" key="2">
    <source>
        <dbReference type="PROSITE" id="PS50011"/>
    </source>
</evidence>
<feature type="region of interest" description="Disordered" evidence="1">
    <location>
        <begin position="679"/>
        <end position="760"/>
    </location>
</feature>
<dbReference type="GeneID" id="19332635"/>
<feature type="compositionally biased region" description="Low complexity" evidence="1">
    <location>
        <begin position="147"/>
        <end position="156"/>
    </location>
</feature>
<dbReference type="KEGG" id="pfj:MYCFIDRAFT_171461"/>
<dbReference type="Pfam" id="PF00069">
    <property type="entry name" value="Pkinase"/>
    <property type="match status" value="1"/>
</dbReference>
<gene>
    <name evidence="3" type="ORF">MYCFIDRAFT_171461</name>
</gene>
<feature type="region of interest" description="Disordered" evidence="1">
    <location>
        <begin position="116"/>
        <end position="189"/>
    </location>
</feature>
<feature type="compositionally biased region" description="Polar residues" evidence="1">
    <location>
        <begin position="157"/>
        <end position="189"/>
    </location>
</feature>
<reference evidence="3 4" key="1">
    <citation type="journal article" date="2012" name="PLoS Pathog.">
        <title>Diverse lifestyles and strategies of plant pathogenesis encoded in the genomes of eighteen Dothideomycetes fungi.</title>
        <authorList>
            <person name="Ohm R.A."/>
            <person name="Feau N."/>
            <person name="Henrissat B."/>
            <person name="Schoch C.L."/>
            <person name="Horwitz B.A."/>
            <person name="Barry K.W."/>
            <person name="Condon B.J."/>
            <person name="Copeland A.C."/>
            <person name="Dhillon B."/>
            <person name="Glaser F."/>
            <person name="Hesse C.N."/>
            <person name="Kosti I."/>
            <person name="LaButti K."/>
            <person name="Lindquist E.A."/>
            <person name="Lucas S."/>
            <person name="Salamov A.A."/>
            <person name="Bradshaw R.E."/>
            <person name="Ciuffetti L."/>
            <person name="Hamelin R.C."/>
            <person name="Kema G.H.J."/>
            <person name="Lawrence C."/>
            <person name="Scott J.A."/>
            <person name="Spatafora J.W."/>
            <person name="Turgeon B.G."/>
            <person name="de Wit P.J.G.M."/>
            <person name="Zhong S."/>
            <person name="Goodwin S.B."/>
            <person name="Grigoriev I.V."/>
        </authorList>
    </citation>
    <scope>NUCLEOTIDE SEQUENCE [LARGE SCALE GENOMIC DNA]</scope>
    <source>
        <strain evidence="3 4">CIRAD86</strain>
    </source>
</reference>
<dbReference type="GO" id="GO:0005634">
    <property type="term" value="C:nucleus"/>
    <property type="evidence" value="ECO:0007669"/>
    <property type="project" value="TreeGrafter"/>
</dbReference>
<dbReference type="EMBL" id="KB446556">
    <property type="protein sequence ID" value="EME85554.1"/>
    <property type="molecule type" value="Genomic_DNA"/>
</dbReference>
<feature type="compositionally biased region" description="Basic and acidic residues" evidence="1">
    <location>
        <begin position="125"/>
        <end position="136"/>
    </location>
</feature>
<dbReference type="GO" id="GO:0005524">
    <property type="term" value="F:ATP binding"/>
    <property type="evidence" value="ECO:0007669"/>
    <property type="project" value="InterPro"/>
</dbReference>
<feature type="compositionally biased region" description="Basic and acidic residues" evidence="1">
    <location>
        <begin position="684"/>
        <end position="702"/>
    </location>
</feature>
<dbReference type="HOGENOM" id="CLU_326801_0_0_1"/>
<feature type="compositionally biased region" description="Polar residues" evidence="1">
    <location>
        <begin position="577"/>
        <end position="595"/>
    </location>
</feature>
<feature type="compositionally biased region" description="Polar residues" evidence="1">
    <location>
        <begin position="621"/>
        <end position="633"/>
    </location>
</feature>
<proteinExistence type="predicted"/>
<organism evidence="3 4">
    <name type="scientific">Pseudocercospora fijiensis (strain CIRAD86)</name>
    <name type="common">Black leaf streak disease fungus</name>
    <name type="synonym">Mycosphaerella fijiensis</name>
    <dbReference type="NCBI Taxonomy" id="383855"/>
    <lineage>
        <taxon>Eukaryota</taxon>
        <taxon>Fungi</taxon>
        <taxon>Dikarya</taxon>
        <taxon>Ascomycota</taxon>
        <taxon>Pezizomycotina</taxon>
        <taxon>Dothideomycetes</taxon>
        <taxon>Dothideomycetidae</taxon>
        <taxon>Mycosphaerellales</taxon>
        <taxon>Mycosphaerellaceae</taxon>
        <taxon>Pseudocercospora</taxon>
    </lineage>
</organism>
<dbReference type="PANTHER" id="PTHR44167:SF24">
    <property type="entry name" value="SERINE_THREONINE-PROTEIN KINASE CHK2"/>
    <property type="match status" value="1"/>
</dbReference>
<accession>M3A382</accession>
<protein>
    <recommendedName>
        <fullName evidence="2">Protein kinase domain-containing protein</fullName>
    </recommendedName>
</protein>
<evidence type="ECO:0000313" key="4">
    <source>
        <dbReference type="Proteomes" id="UP000016932"/>
    </source>
</evidence>
<dbReference type="eggNOG" id="KOG0198">
    <property type="taxonomic scope" value="Eukaryota"/>
</dbReference>
<sequence>MQAPTPASRARQDGTHICTAAEGGHGRTHDGGVAVLHVLIQAPAAWVLVVPISCPEPTYLTFEAPEFYDPFRFARWTGPGIAVFQRSAGAVRMSGHNVDVNPPPALLVIQKNMANSATRIPTNRRSTDLSNTRRNDIPGPAHRRSSGSRSSIPHSPTALSNTPLPVRAPTSSTQFSDAPNSSSGPRIAVRSSTLSLPQYRDRRLRIFCLREHTDEDPEFLVDVLKHVSNISGDKQLPRKGGRSIVLCVHVLNEKGEEDRVAAKVLEVNNSLTESLALAEWHILQKFNHKHIIATAGACKMISYDNDDEDVPRVNIGILLYPYAPYTLKDRIEKIARAEGARRVGMSKLMLKWFACLCHAVVYLHSEGSKHRDIKPENILVDNVNTVILADFDRAGAHYEDPRMLESQGPTPRTDRYAPACVFDETSPRGPERDINCLGFCFLEMATVILGETETKLVQHLHAKAKTKSPGIPPYREALADGSVESWLAHLKKTSHSRPELVPIDSFKRVTVEEFLGLILSMMRADSSQSHMLRPAWEILRQLCDPCEHCGPTLPQQVSSESQQQLAADRPSNKVPRRQSNGALAPPSSTTHSPLSGPSRFHADGTAMERRSTEDTMHLADSRQNQAPTSILSEETSDRLPSKSEESDDEVTSTPKLTVTRTVTGNGTITVPLQYHRNVVDDTDASERPLKRRCPAETLDRNRVPSQLDKINEVSVGPRAKASTSDSEMLRTSPAPQNSHPPSVDSQENPVTDDRALTPSGRKRSFRNFVDQINGSLVCLWGCDPRKRAALKLKSRVKQPFELTPPLIHITASVLTGNLYHIDSRSGSRLKGDLTFACQYSAKMRGFESDFRASTVTGDDSTICQMNPAHHDLCTWWRRMDL</sequence>
<keyword evidence="4" id="KW-1185">Reference proteome</keyword>
<feature type="domain" description="Protein kinase" evidence="2">
    <location>
        <begin position="234"/>
        <end position="515"/>
    </location>
</feature>
<dbReference type="OrthoDB" id="4062651at2759"/>
<dbReference type="PROSITE" id="PS50011">
    <property type="entry name" value="PROTEIN_KINASE_DOM"/>
    <property type="match status" value="1"/>
</dbReference>
<dbReference type="SMART" id="SM00220">
    <property type="entry name" value="S_TKc"/>
    <property type="match status" value="1"/>
</dbReference>
<dbReference type="STRING" id="383855.M3A382"/>
<dbReference type="InterPro" id="IPR011009">
    <property type="entry name" value="Kinase-like_dom_sf"/>
</dbReference>
<dbReference type="PANTHER" id="PTHR44167">
    <property type="entry name" value="OVARIAN-SPECIFIC SERINE/THREONINE-PROTEIN KINASE LOK-RELATED"/>
    <property type="match status" value="1"/>
</dbReference>
<feature type="compositionally biased region" description="Polar residues" evidence="1">
    <location>
        <begin position="554"/>
        <end position="565"/>
    </location>
</feature>
<evidence type="ECO:0000256" key="1">
    <source>
        <dbReference type="SAM" id="MobiDB-lite"/>
    </source>
</evidence>
<dbReference type="AlphaFoldDB" id="M3A382"/>
<dbReference type="VEuPathDB" id="FungiDB:MYCFIDRAFT_171461"/>
<dbReference type="InterPro" id="IPR000719">
    <property type="entry name" value="Prot_kinase_dom"/>
</dbReference>
<evidence type="ECO:0000313" key="3">
    <source>
        <dbReference type="EMBL" id="EME85554.1"/>
    </source>
</evidence>
<dbReference type="Gene3D" id="1.10.510.10">
    <property type="entry name" value="Transferase(Phosphotransferase) domain 1"/>
    <property type="match status" value="1"/>
</dbReference>
<dbReference type="SUPFAM" id="SSF56112">
    <property type="entry name" value="Protein kinase-like (PK-like)"/>
    <property type="match status" value="1"/>
</dbReference>
<dbReference type="GO" id="GO:0004674">
    <property type="term" value="F:protein serine/threonine kinase activity"/>
    <property type="evidence" value="ECO:0007669"/>
    <property type="project" value="TreeGrafter"/>
</dbReference>
<dbReference type="CDD" id="cd00180">
    <property type="entry name" value="PKc"/>
    <property type="match status" value="1"/>
</dbReference>
<feature type="compositionally biased region" description="Polar residues" evidence="1">
    <location>
        <begin position="733"/>
        <end position="749"/>
    </location>
</feature>
<feature type="region of interest" description="Disordered" evidence="1">
    <location>
        <begin position="554"/>
        <end position="656"/>
    </location>
</feature>